<dbReference type="GeneID" id="91108455"/>
<dbReference type="EMBL" id="CP159204">
    <property type="protein sequence ID" value="XCF17351.1"/>
    <property type="molecule type" value="Genomic_DNA"/>
</dbReference>
<dbReference type="KEGG" id="hanx:ABSL23_04860"/>
<accession>A0AAU8CGE3</accession>
<sequence length="159" mass="17290">MGEFTDAVHARLRDALAARDPGREWTTEWYVQRTPVDVAGVPDADAPLVLVEVEMRRADPANNPVKLARHAADGAFDRPVALVHLFSDYYALADGGHSSKRENAEFVGGLASDALDGFDYHAVDLALAPPVRGDDPPADWEDAVENAADRVTDRVTDRV</sequence>
<dbReference type="AlphaFoldDB" id="A0AAU8CGE3"/>
<name>A0AAU8CGE3_9EURY</name>
<reference evidence="1" key="1">
    <citation type="submission" date="2024-06" db="EMBL/GenBank/DDBJ databases">
        <title>Genome Sequence of an extremely halophilic archaeon isolated from Permian era halite, Salado Formation, Carlsbad, New Mexico: Halobacterium sp. strain NMX12-1.</title>
        <authorList>
            <person name="Sotoa L."/>
            <person name="DasSarma P."/>
            <person name="Anton B.P."/>
            <person name="Vincze T."/>
            <person name="Verma I."/>
            <person name="Eralp B."/>
            <person name="Powers D.W."/>
            <person name="Dozier B.L."/>
            <person name="Roberts R.J."/>
            <person name="DasSarma S."/>
        </authorList>
    </citation>
    <scope>NUCLEOTIDE SEQUENCE</scope>
    <source>
        <strain evidence="1">NMX12-1</strain>
    </source>
</reference>
<dbReference type="RefSeq" id="WP_353634925.1">
    <property type="nucleotide sequence ID" value="NZ_CP159204.1"/>
</dbReference>
<gene>
    <name evidence="1" type="ORF">ABSL23_04860</name>
</gene>
<evidence type="ECO:0000313" key="1">
    <source>
        <dbReference type="EMBL" id="XCF17351.1"/>
    </source>
</evidence>
<organism evidence="1">
    <name type="scientific">Halobacterium sp. NMX12-1</name>
    <dbReference type="NCBI Taxonomy" id="3166650"/>
    <lineage>
        <taxon>Archaea</taxon>
        <taxon>Methanobacteriati</taxon>
        <taxon>Methanobacteriota</taxon>
        <taxon>Stenosarchaea group</taxon>
        <taxon>Halobacteria</taxon>
        <taxon>Halobacteriales</taxon>
        <taxon>Halobacteriaceae</taxon>
        <taxon>Halobacterium</taxon>
    </lineage>
</organism>
<protein>
    <submittedName>
        <fullName evidence="1">Uncharacterized protein</fullName>
    </submittedName>
</protein>
<proteinExistence type="predicted"/>